<evidence type="ECO:0000313" key="3">
    <source>
        <dbReference type="Proteomes" id="UP000799428"/>
    </source>
</evidence>
<accession>A0A6G1JY39</accession>
<dbReference type="GO" id="GO:0030332">
    <property type="term" value="F:cyclin binding"/>
    <property type="evidence" value="ECO:0007669"/>
    <property type="project" value="TreeGrafter"/>
</dbReference>
<feature type="region of interest" description="Disordered" evidence="1">
    <location>
        <begin position="352"/>
        <end position="372"/>
    </location>
</feature>
<dbReference type="GO" id="GO:0000151">
    <property type="term" value="C:ubiquitin ligase complex"/>
    <property type="evidence" value="ECO:0007669"/>
    <property type="project" value="TreeGrafter"/>
</dbReference>
<dbReference type="InterPro" id="IPR019193">
    <property type="entry name" value="UBQ-conj_enz_E2-bd_prot"/>
</dbReference>
<dbReference type="GO" id="GO:0005829">
    <property type="term" value="C:cytosol"/>
    <property type="evidence" value="ECO:0007669"/>
    <property type="project" value="TreeGrafter"/>
</dbReference>
<dbReference type="OrthoDB" id="386949at2759"/>
<sequence length="472" mass="51709">MPPSTLPASAYEALELPTDTVEILTNPKPNKVVPASDASPNLLQNACTKDDPLALNESTITLYAELLLNIRTITLFASLRTFHTRETKAQLSADGSSITISHEGESATIRLPIKVQGGGDATLSLPASPPSKDLTLRLQMEEKEGTDFLGGVRAEERKANLVPWDGASLNAMQDVELVCKACHEVLVKNGTITEWRDLPNENWAEMMDFWHCHKPDEHHLHNHTHETAMEKKGYAAGNRLQALPSIGFVDLASLLFKEEDCQGVQVGHLSSEGSSQTCLCKSCKHVLGTKDTSTSGWRINKWNMGLTSSSPSPSPPLFPSSSSPNPTTYPAQKWISARLLSLIENSGARKFHIHPRSSSSSSSPSPSSSSSRTPSLLVWVFTPDLVFSSSVSSTDRKDPTRCMKVFYEKKTWAPAQLGEAEAVGVEEVEFEEDLFGELEHVLRRSAGLVPSSARKWMGWDVGLLERFGCGEW</sequence>
<organism evidence="2 3">
    <name type="scientific">Pleomassaria siparia CBS 279.74</name>
    <dbReference type="NCBI Taxonomy" id="1314801"/>
    <lineage>
        <taxon>Eukaryota</taxon>
        <taxon>Fungi</taxon>
        <taxon>Dikarya</taxon>
        <taxon>Ascomycota</taxon>
        <taxon>Pezizomycotina</taxon>
        <taxon>Dothideomycetes</taxon>
        <taxon>Pleosporomycetidae</taxon>
        <taxon>Pleosporales</taxon>
        <taxon>Pleomassariaceae</taxon>
        <taxon>Pleomassaria</taxon>
    </lineage>
</organism>
<reference evidence="2" key="1">
    <citation type="journal article" date="2020" name="Stud. Mycol.">
        <title>101 Dothideomycetes genomes: a test case for predicting lifestyles and emergence of pathogens.</title>
        <authorList>
            <person name="Haridas S."/>
            <person name="Albert R."/>
            <person name="Binder M."/>
            <person name="Bloem J."/>
            <person name="Labutti K."/>
            <person name="Salamov A."/>
            <person name="Andreopoulos B."/>
            <person name="Baker S."/>
            <person name="Barry K."/>
            <person name="Bills G."/>
            <person name="Bluhm B."/>
            <person name="Cannon C."/>
            <person name="Castanera R."/>
            <person name="Culley D."/>
            <person name="Daum C."/>
            <person name="Ezra D."/>
            <person name="Gonzalez J."/>
            <person name="Henrissat B."/>
            <person name="Kuo A."/>
            <person name="Liang C."/>
            <person name="Lipzen A."/>
            <person name="Lutzoni F."/>
            <person name="Magnuson J."/>
            <person name="Mondo S."/>
            <person name="Nolan M."/>
            <person name="Ohm R."/>
            <person name="Pangilinan J."/>
            <person name="Park H.-J."/>
            <person name="Ramirez L."/>
            <person name="Alfaro M."/>
            <person name="Sun H."/>
            <person name="Tritt A."/>
            <person name="Yoshinaga Y."/>
            <person name="Zwiers L.-H."/>
            <person name="Turgeon B."/>
            <person name="Goodwin S."/>
            <person name="Spatafora J."/>
            <person name="Crous P."/>
            <person name="Grigoriev I."/>
        </authorList>
    </citation>
    <scope>NUCLEOTIDE SEQUENCE</scope>
    <source>
        <strain evidence="2">CBS 279.74</strain>
    </source>
</reference>
<evidence type="ECO:0008006" key="4">
    <source>
        <dbReference type="Google" id="ProtNLM"/>
    </source>
</evidence>
<dbReference type="GO" id="GO:0000209">
    <property type="term" value="P:protein polyubiquitination"/>
    <property type="evidence" value="ECO:0007669"/>
    <property type="project" value="TreeGrafter"/>
</dbReference>
<dbReference type="PANTHER" id="PTHR31531:SF2">
    <property type="entry name" value="E3 UBIQUITIN-PROTEIN LIGASE E3D"/>
    <property type="match status" value="1"/>
</dbReference>
<gene>
    <name evidence="2" type="ORF">K504DRAFT_441025</name>
</gene>
<dbReference type="PANTHER" id="PTHR31531">
    <property type="entry name" value="E3 UBIQUITIN-PROTEIN LIGASE E3D FAMILY MEMBER"/>
    <property type="match status" value="1"/>
</dbReference>
<protein>
    <recommendedName>
        <fullName evidence="4">Ubiquitin-conjugating enzyme E2-binding protein</fullName>
    </recommendedName>
</protein>
<dbReference type="Proteomes" id="UP000799428">
    <property type="component" value="Unassembled WGS sequence"/>
</dbReference>
<feature type="region of interest" description="Disordered" evidence="1">
    <location>
        <begin position="304"/>
        <end position="325"/>
    </location>
</feature>
<dbReference type="Pfam" id="PF09814">
    <property type="entry name" value="HECT_2"/>
    <property type="match status" value="1"/>
</dbReference>
<name>A0A6G1JY39_9PLEO</name>
<dbReference type="GO" id="GO:0005634">
    <property type="term" value="C:nucleus"/>
    <property type="evidence" value="ECO:0007669"/>
    <property type="project" value="TreeGrafter"/>
</dbReference>
<dbReference type="EMBL" id="MU005780">
    <property type="protein sequence ID" value="KAF2705131.1"/>
    <property type="molecule type" value="Genomic_DNA"/>
</dbReference>
<dbReference type="GO" id="GO:0061630">
    <property type="term" value="F:ubiquitin protein ligase activity"/>
    <property type="evidence" value="ECO:0007669"/>
    <property type="project" value="TreeGrafter"/>
</dbReference>
<keyword evidence="3" id="KW-1185">Reference proteome</keyword>
<evidence type="ECO:0000313" key="2">
    <source>
        <dbReference type="EMBL" id="KAF2705131.1"/>
    </source>
</evidence>
<evidence type="ECO:0000256" key="1">
    <source>
        <dbReference type="SAM" id="MobiDB-lite"/>
    </source>
</evidence>
<dbReference type="AlphaFoldDB" id="A0A6G1JY39"/>
<dbReference type="GO" id="GO:0006513">
    <property type="term" value="P:protein monoubiquitination"/>
    <property type="evidence" value="ECO:0007669"/>
    <property type="project" value="TreeGrafter"/>
</dbReference>
<proteinExistence type="predicted"/>
<dbReference type="GO" id="GO:0051865">
    <property type="term" value="P:protein autoubiquitination"/>
    <property type="evidence" value="ECO:0007669"/>
    <property type="project" value="TreeGrafter"/>
</dbReference>
<dbReference type="GO" id="GO:0043161">
    <property type="term" value="P:proteasome-mediated ubiquitin-dependent protein catabolic process"/>
    <property type="evidence" value="ECO:0007669"/>
    <property type="project" value="TreeGrafter"/>
</dbReference>
<dbReference type="GO" id="GO:0031624">
    <property type="term" value="F:ubiquitin conjugating enzyme binding"/>
    <property type="evidence" value="ECO:0007669"/>
    <property type="project" value="TreeGrafter"/>
</dbReference>
<feature type="compositionally biased region" description="Low complexity" evidence="1">
    <location>
        <begin position="356"/>
        <end position="372"/>
    </location>
</feature>